<proteinExistence type="predicted"/>
<evidence type="ECO:0000256" key="1">
    <source>
        <dbReference type="SAM" id="Phobius"/>
    </source>
</evidence>
<keyword evidence="1" id="KW-1133">Transmembrane helix</keyword>
<evidence type="ECO:0000313" key="4">
    <source>
        <dbReference type="WBParaSite" id="HPLM_0002006401-mRNA-1"/>
    </source>
</evidence>
<dbReference type="Proteomes" id="UP000268014">
    <property type="component" value="Unassembled WGS sequence"/>
</dbReference>
<dbReference type="OrthoDB" id="16520at2759"/>
<organism evidence="4">
    <name type="scientific">Haemonchus placei</name>
    <name type="common">Barber's pole worm</name>
    <dbReference type="NCBI Taxonomy" id="6290"/>
    <lineage>
        <taxon>Eukaryota</taxon>
        <taxon>Metazoa</taxon>
        <taxon>Ecdysozoa</taxon>
        <taxon>Nematoda</taxon>
        <taxon>Chromadorea</taxon>
        <taxon>Rhabditida</taxon>
        <taxon>Rhabditina</taxon>
        <taxon>Rhabditomorpha</taxon>
        <taxon>Strongyloidea</taxon>
        <taxon>Trichostrongylidae</taxon>
        <taxon>Haemonchus</taxon>
    </lineage>
</organism>
<sequence length="94" mass="10116">MAGHTYKAPDERIGEAIRLDCIFLEELGSGGPHERDWKGIATALLVIMIICSLIALAVLVLTPKRAIATVISAELQLRASSALAKLAFHPHKSD</sequence>
<dbReference type="STRING" id="6290.A0A0N4X6S2"/>
<reference evidence="2 3" key="2">
    <citation type="submission" date="2018-11" db="EMBL/GenBank/DDBJ databases">
        <authorList>
            <consortium name="Pathogen Informatics"/>
        </authorList>
    </citation>
    <scope>NUCLEOTIDE SEQUENCE [LARGE SCALE GENOMIC DNA]</scope>
    <source>
        <strain evidence="2 3">MHpl1</strain>
    </source>
</reference>
<gene>
    <name evidence="2" type="ORF">HPLM_LOCUS20056</name>
</gene>
<feature type="transmembrane region" description="Helical" evidence="1">
    <location>
        <begin position="40"/>
        <end position="61"/>
    </location>
</feature>
<accession>A0A0N4X6S2</accession>
<keyword evidence="1" id="KW-0472">Membrane</keyword>
<evidence type="ECO:0000313" key="3">
    <source>
        <dbReference type="Proteomes" id="UP000268014"/>
    </source>
</evidence>
<dbReference type="WBParaSite" id="HPLM_0002006401-mRNA-1">
    <property type="protein sequence ID" value="HPLM_0002006401-mRNA-1"/>
    <property type="gene ID" value="HPLM_0002006401"/>
</dbReference>
<keyword evidence="3" id="KW-1185">Reference proteome</keyword>
<reference evidence="4" key="1">
    <citation type="submission" date="2017-02" db="UniProtKB">
        <authorList>
            <consortium name="WormBaseParasite"/>
        </authorList>
    </citation>
    <scope>IDENTIFICATION</scope>
</reference>
<protein>
    <submittedName>
        <fullName evidence="2 4">Uncharacterized protein</fullName>
    </submittedName>
</protein>
<evidence type="ECO:0000313" key="2">
    <source>
        <dbReference type="EMBL" id="VDO81129.1"/>
    </source>
</evidence>
<dbReference type="AlphaFoldDB" id="A0A0N4X6S2"/>
<keyword evidence="1" id="KW-0812">Transmembrane</keyword>
<name>A0A0N4X6S2_HAEPC</name>
<dbReference type="EMBL" id="UZAF01021813">
    <property type="protein sequence ID" value="VDO81129.1"/>
    <property type="molecule type" value="Genomic_DNA"/>
</dbReference>